<protein>
    <submittedName>
        <fullName evidence="2">HDC07405</fullName>
    </submittedName>
</protein>
<feature type="transmembrane region" description="Helical" evidence="1">
    <location>
        <begin position="101"/>
        <end position="121"/>
    </location>
</feature>
<name>Q6IG27_DROME</name>
<organism evidence="2">
    <name type="scientific">Drosophila melanogaster</name>
    <name type="common">Fruit fly</name>
    <dbReference type="NCBI Taxonomy" id="7227"/>
    <lineage>
        <taxon>Eukaryota</taxon>
        <taxon>Metazoa</taxon>
        <taxon>Ecdysozoa</taxon>
        <taxon>Arthropoda</taxon>
        <taxon>Hexapoda</taxon>
        <taxon>Insecta</taxon>
        <taxon>Pterygota</taxon>
        <taxon>Neoptera</taxon>
        <taxon>Endopterygota</taxon>
        <taxon>Diptera</taxon>
        <taxon>Brachycera</taxon>
        <taxon>Muscomorpha</taxon>
        <taxon>Ephydroidea</taxon>
        <taxon>Drosophilidae</taxon>
        <taxon>Drosophila</taxon>
        <taxon>Sophophora</taxon>
    </lineage>
</organism>
<reference evidence="2" key="1">
    <citation type="journal article" date="2003" name="Genome Biol.">
        <title>An integrated gene annotation and transcriptional profiling approach towards the full gene content of the Drosophila genome.</title>
        <authorList>
            <person name="Hild M."/>
            <person name="Beckmann B."/>
            <person name="Haas S.A."/>
            <person name="Koch B."/>
            <person name="Solovyev V."/>
            <person name="Busold C."/>
            <person name="Fellenberg K."/>
            <person name="Boutros M."/>
            <person name="Vingron M."/>
            <person name="Sauer F."/>
            <person name="Hoheisel J.D."/>
            <person name="Paro R."/>
        </authorList>
    </citation>
    <scope>NUCLEOTIDE SEQUENCE</scope>
</reference>
<keyword evidence="1" id="KW-0472">Membrane</keyword>
<keyword evidence="1" id="KW-1133">Transmembrane helix</keyword>
<gene>
    <name evidence="2" type="ORF">HDC07405</name>
</gene>
<proteinExistence type="predicted"/>
<dbReference type="EMBL" id="BK003939">
    <property type="protein sequence ID" value="DAA02637.1"/>
    <property type="molecule type" value="Genomic_DNA"/>
</dbReference>
<dbReference type="AlphaFoldDB" id="Q6IG27"/>
<keyword evidence="1" id="KW-0812">Transmembrane</keyword>
<evidence type="ECO:0000256" key="1">
    <source>
        <dbReference type="SAM" id="Phobius"/>
    </source>
</evidence>
<sequence length="169" mass="19469">MMWTMTRIRRVMTLGVRGTMPKWLQSIKSQQSQPSPYRCQPSSCDDIPAFRIQLFPSQQINEQLTQLREMGKRTSTTGMEMEMSWMTASYLHIHANTKRLLLLRLLFPFLANQLLGFNYGYKKVVDFKRRQMEVGKVGVAGSPELETKMSTSAVSECNGAQDGERIRRI</sequence>
<evidence type="ECO:0000313" key="2">
    <source>
        <dbReference type="EMBL" id="DAA02637.1"/>
    </source>
</evidence>
<accession>Q6IG27</accession>